<feature type="domain" description="DC1" evidence="2">
    <location>
        <begin position="241"/>
        <end position="282"/>
    </location>
</feature>
<gene>
    <name evidence="3" type="ORF">TCM_025070</name>
</gene>
<keyword evidence="4" id="KW-1185">Reference proteome</keyword>
<evidence type="ECO:0000256" key="1">
    <source>
        <dbReference type="ARBA" id="ARBA00022737"/>
    </source>
</evidence>
<feature type="domain" description="DC1" evidence="2">
    <location>
        <begin position="499"/>
        <end position="546"/>
    </location>
</feature>
<name>A0A061EZ82_THECC</name>
<dbReference type="PANTHER" id="PTHR32410:SF163">
    <property type="entry name" value="DC1 DOMAIN-CONTAINING PROTEIN"/>
    <property type="match status" value="1"/>
</dbReference>
<dbReference type="EMBL" id="CM001883">
    <property type="protein sequence ID" value="EOY09677.1"/>
    <property type="molecule type" value="Genomic_DNA"/>
</dbReference>
<protein>
    <submittedName>
        <fullName evidence="3">Cysteine/Histidine-rich C1 domain family protein, putative</fullName>
    </submittedName>
</protein>
<dbReference type="Pfam" id="PF03107">
    <property type="entry name" value="C1_2"/>
    <property type="match status" value="4"/>
</dbReference>
<dbReference type="Proteomes" id="UP000026915">
    <property type="component" value="Chromosome 5"/>
</dbReference>
<dbReference type="FunCoup" id="A0A061EZ82">
    <property type="interactions" value="73"/>
</dbReference>
<feature type="domain" description="DC1" evidence="2">
    <location>
        <begin position="66"/>
        <end position="113"/>
    </location>
</feature>
<dbReference type="SUPFAM" id="SSF57889">
    <property type="entry name" value="Cysteine-rich domain"/>
    <property type="match status" value="6"/>
</dbReference>
<feature type="domain" description="DC1" evidence="2">
    <location>
        <begin position="559"/>
        <end position="605"/>
    </location>
</feature>
<dbReference type="InterPro" id="IPR004146">
    <property type="entry name" value="DC1"/>
</dbReference>
<evidence type="ECO:0000259" key="2">
    <source>
        <dbReference type="Pfam" id="PF03107"/>
    </source>
</evidence>
<dbReference type="HOGENOM" id="CLU_014776_3_0_1"/>
<dbReference type="Gramene" id="EOY09677">
    <property type="protein sequence ID" value="EOY09677"/>
    <property type="gene ID" value="TCM_025070"/>
</dbReference>
<dbReference type="AlphaFoldDB" id="A0A061EZ82"/>
<reference evidence="3 4" key="1">
    <citation type="journal article" date="2013" name="Genome Biol.">
        <title>The genome sequence of the most widely cultivated cacao type and its use to identify candidate genes regulating pod color.</title>
        <authorList>
            <person name="Motamayor J.C."/>
            <person name="Mockaitis K."/>
            <person name="Schmutz J."/>
            <person name="Haiminen N."/>
            <person name="Iii D.L."/>
            <person name="Cornejo O."/>
            <person name="Findley S.D."/>
            <person name="Zheng P."/>
            <person name="Utro F."/>
            <person name="Royaert S."/>
            <person name="Saski C."/>
            <person name="Jenkins J."/>
            <person name="Podicheti R."/>
            <person name="Zhao M."/>
            <person name="Scheffler B.E."/>
            <person name="Stack J.C."/>
            <person name="Feltus F.A."/>
            <person name="Mustiga G.M."/>
            <person name="Amores F."/>
            <person name="Phillips W."/>
            <person name="Marelli J.P."/>
            <person name="May G.D."/>
            <person name="Shapiro H."/>
            <person name="Ma J."/>
            <person name="Bustamante C.D."/>
            <person name="Schnell R.J."/>
            <person name="Main D."/>
            <person name="Gilbert D."/>
            <person name="Parida L."/>
            <person name="Kuhn D.N."/>
        </authorList>
    </citation>
    <scope>NUCLEOTIDE SEQUENCE [LARGE SCALE GENOMIC DNA]</scope>
    <source>
        <strain evidence="4">cv. Matina 1-6</strain>
    </source>
</reference>
<accession>A0A061EZ82</accession>
<keyword evidence="1" id="KW-0677">Repeat</keyword>
<dbReference type="eggNOG" id="ENOG502RANS">
    <property type="taxonomic scope" value="Eukaryota"/>
</dbReference>
<dbReference type="InterPro" id="IPR046349">
    <property type="entry name" value="C1-like_sf"/>
</dbReference>
<sequence>MDLKHICHHHPLVFTQAWRRTGAQKKAYCSGCCERVKGPFYCCTDCKFYLHETCAQLELLPEISHPFHPPHPLILLPKSPNSGSYKCDFCLGGFSGLVYHCASCEFHLDINCASIAGSFDKLEHPVHEHPLILIEKHDKIVKGDCLVCKKELSSGPICKCLDCRYVYLRKKCAELPREIYLFHDRRHPLILLQNPPMHSKSCFCYLCKIQWKGFVYYCYICEFGLTLEDVSSLPVIKAANHDHPWTLLSRPMSFICDFCGTDCDRTPYLCTKCNFIVHKNCISLPCTITIMRRHHPLSHSYSLTGNQFKKCECKICHKEVNTGYGSYYCTASDCNYVSHVNCATDKSIWDPKNEDGRSEGEFMNLVTDVIQTICIRGDVIAAEIKHGFHDDNLILTFSGEVKDDSNGDGCLRPISTPFYGCKQCCGFFLHRNCAELPTEKRHPSHKHLLALTKNEDLVSCHACGHYHHGFSYKCKGRRCFGFQIDIQCSLLSDSFRHASHEHPLFLDHNCEGNCSACSKKIQGFYGNPSLGYKCMQGCKFILDFWCLTLPQIAWYKYNKHPFTLTYDGGSNTDQFYCDISEKERDPNQWFYYCNDSDNTVHPRCILGDLPFIKLGRTLKSFFHPRQLTFVKNIWNCPPCNVCKKLCNVQAIQCTECNILFHWECLCLSLQSN</sequence>
<proteinExistence type="predicted"/>
<organism evidence="3 4">
    <name type="scientific">Theobroma cacao</name>
    <name type="common">Cacao</name>
    <name type="synonym">Cocoa</name>
    <dbReference type="NCBI Taxonomy" id="3641"/>
    <lineage>
        <taxon>Eukaryota</taxon>
        <taxon>Viridiplantae</taxon>
        <taxon>Streptophyta</taxon>
        <taxon>Embryophyta</taxon>
        <taxon>Tracheophyta</taxon>
        <taxon>Spermatophyta</taxon>
        <taxon>Magnoliopsida</taxon>
        <taxon>eudicotyledons</taxon>
        <taxon>Gunneridae</taxon>
        <taxon>Pentapetalae</taxon>
        <taxon>rosids</taxon>
        <taxon>malvids</taxon>
        <taxon>Malvales</taxon>
        <taxon>Malvaceae</taxon>
        <taxon>Byttnerioideae</taxon>
        <taxon>Theobroma</taxon>
    </lineage>
</organism>
<evidence type="ECO:0000313" key="4">
    <source>
        <dbReference type="Proteomes" id="UP000026915"/>
    </source>
</evidence>
<dbReference type="OMA" id="CTITIMR"/>
<dbReference type="InParanoid" id="A0A061EZ82"/>
<evidence type="ECO:0000313" key="3">
    <source>
        <dbReference type="EMBL" id="EOY09677.1"/>
    </source>
</evidence>
<dbReference type="InterPro" id="IPR053192">
    <property type="entry name" value="Vacuole_Formation_Reg"/>
</dbReference>
<dbReference type="PANTHER" id="PTHR32410">
    <property type="entry name" value="CYSTEINE/HISTIDINE-RICH C1 DOMAIN FAMILY PROTEIN"/>
    <property type="match status" value="1"/>
</dbReference>